<evidence type="ECO:0000313" key="1">
    <source>
        <dbReference type="EMBL" id="RLY94779.1"/>
    </source>
</evidence>
<keyword evidence="2" id="KW-1185">Reference proteome</keyword>
<proteinExistence type="predicted"/>
<reference evidence="1 2" key="1">
    <citation type="submission" date="2018-10" db="EMBL/GenBank/DDBJ databases">
        <title>Kocuria tytonicola, new bacteria from the preen glands of American barn owls (Tyto furcata).</title>
        <authorList>
            <person name="Braun M.S."/>
            <person name="Wang E."/>
            <person name="Zimmermann S."/>
            <person name="Boutin S."/>
            <person name="Wagner H."/>
            <person name="Wink M."/>
        </authorList>
    </citation>
    <scope>NUCLEOTIDE SEQUENCE [LARGE SCALE GENOMIC DNA]</scope>
    <source>
        <strain evidence="1 2">473</strain>
    </source>
</reference>
<accession>A0A3L9LA44</accession>
<comment type="caution">
    <text evidence="1">The sequence shown here is derived from an EMBL/GenBank/DDBJ whole genome shotgun (WGS) entry which is preliminary data.</text>
</comment>
<name>A0A3L9LA44_9MICC</name>
<dbReference type="Proteomes" id="UP000277871">
    <property type="component" value="Unassembled WGS sequence"/>
</dbReference>
<dbReference type="AlphaFoldDB" id="A0A3L9LA44"/>
<sequence length="134" mass="15264">MSPYTPRPGERAVLHTSSSNQLWLLVMNPIGKWQHIGAFDPDGPHVSWYPHVTYEEDWCRSRPTDHATQEWAWNLLDVARNRARLGYPLADLATHEVTAMPRAPRHVLQLGPLNRPAETTPAHQPAEAEELCLF</sequence>
<dbReference type="EMBL" id="RDEX01000001">
    <property type="protein sequence ID" value="RLY94779.1"/>
    <property type="molecule type" value="Genomic_DNA"/>
</dbReference>
<evidence type="ECO:0000313" key="2">
    <source>
        <dbReference type="Proteomes" id="UP000277871"/>
    </source>
</evidence>
<gene>
    <name evidence="1" type="ORF">EAE32_06470</name>
</gene>
<organism evidence="1 2">
    <name type="scientific">Kocuria tytonicola</name>
    <dbReference type="NCBI Taxonomy" id="2055946"/>
    <lineage>
        <taxon>Bacteria</taxon>
        <taxon>Bacillati</taxon>
        <taxon>Actinomycetota</taxon>
        <taxon>Actinomycetes</taxon>
        <taxon>Micrococcales</taxon>
        <taxon>Micrococcaceae</taxon>
        <taxon>Kocuria</taxon>
    </lineage>
</organism>
<dbReference type="RefSeq" id="WP_121864516.1">
    <property type="nucleotide sequence ID" value="NZ_RDEX01000001.1"/>
</dbReference>
<protein>
    <submittedName>
        <fullName evidence="1">Uncharacterized protein</fullName>
    </submittedName>
</protein>